<dbReference type="AlphaFoldDB" id="X1L2A5"/>
<comment type="caution">
    <text evidence="1">The sequence shown here is derived from an EMBL/GenBank/DDBJ whole genome shotgun (WGS) entry which is preliminary data.</text>
</comment>
<gene>
    <name evidence="1" type="ORF">S06H3_15898</name>
</gene>
<organism evidence="1">
    <name type="scientific">marine sediment metagenome</name>
    <dbReference type="NCBI Taxonomy" id="412755"/>
    <lineage>
        <taxon>unclassified sequences</taxon>
        <taxon>metagenomes</taxon>
        <taxon>ecological metagenomes</taxon>
    </lineage>
</organism>
<name>X1L2A5_9ZZZZ</name>
<accession>X1L2A5</accession>
<protein>
    <submittedName>
        <fullName evidence="1">Uncharacterized protein</fullName>
    </submittedName>
</protein>
<sequence length="70" mass="7728">MSISLEEASKLSTDILLKGIIETIIKDSPILQELPFIQIVGNSLKYNREKVLPTVGWYAPVSGNWTAAEP</sequence>
<dbReference type="EMBL" id="BARV01007841">
    <property type="protein sequence ID" value="GAI13452.1"/>
    <property type="molecule type" value="Genomic_DNA"/>
</dbReference>
<feature type="non-terminal residue" evidence="1">
    <location>
        <position position="70"/>
    </location>
</feature>
<proteinExistence type="predicted"/>
<evidence type="ECO:0000313" key="1">
    <source>
        <dbReference type="EMBL" id="GAI13452.1"/>
    </source>
</evidence>
<reference evidence="1" key="1">
    <citation type="journal article" date="2014" name="Front. Microbiol.">
        <title>High frequency of phylogenetically diverse reductive dehalogenase-homologous genes in deep subseafloor sedimentary metagenomes.</title>
        <authorList>
            <person name="Kawai M."/>
            <person name="Futagami T."/>
            <person name="Toyoda A."/>
            <person name="Takaki Y."/>
            <person name="Nishi S."/>
            <person name="Hori S."/>
            <person name="Arai W."/>
            <person name="Tsubouchi T."/>
            <person name="Morono Y."/>
            <person name="Uchiyama I."/>
            <person name="Ito T."/>
            <person name="Fujiyama A."/>
            <person name="Inagaki F."/>
            <person name="Takami H."/>
        </authorList>
    </citation>
    <scope>NUCLEOTIDE SEQUENCE</scope>
    <source>
        <strain evidence="1">Expedition CK06-06</strain>
    </source>
</reference>